<reference evidence="3 4" key="1">
    <citation type="journal article" date="2020" name="ISME J.">
        <title>Uncovering the hidden diversity of litter-decomposition mechanisms in mushroom-forming fungi.</title>
        <authorList>
            <person name="Floudas D."/>
            <person name="Bentzer J."/>
            <person name="Ahren D."/>
            <person name="Johansson T."/>
            <person name="Persson P."/>
            <person name="Tunlid A."/>
        </authorList>
    </citation>
    <scope>NUCLEOTIDE SEQUENCE [LARGE SCALE GENOMIC DNA]</scope>
    <source>
        <strain evidence="3 4">CBS 175.51</strain>
    </source>
</reference>
<evidence type="ECO:0000256" key="2">
    <source>
        <dbReference type="SAM" id="MobiDB-lite"/>
    </source>
</evidence>
<feature type="coiled-coil region" evidence="1">
    <location>
        <begin position="1164"/>
        <end position="1198"/>
    </location>
</feature>
<protein>
    <submittedName>
        <fullName evidence="3">Uncharacterized protein</fullName>
    </submittedName>
</protein>
<dbReference type="Gene3D" id="2.160.20.80">
    <property type="entry name" value="E3 ubiquitin-protein ligase SopA"/>
    <property type="match status" value="1"/>
</dbReference>
<dbReference type="Pfam" id="PF00805">
    <property type="entry name" value="Pentapeptide"/>
    <property type="match status" value="1"/>
</dbReference>
<feature type="compositionally biased region" description="Polar residues" evidence="2">
    <location>
        <begin position="262"/>
        <end position="272"/>
    </location>
</feature>
<proteinExistence type="predicted"/>
<keyword evidence="1" id="KW-0175">Coiled coil</keyword>
<gene>
    <name evidence="3" type="ORF">D9611_013044</name>
</gene>
<feature type="region of interest" description="Disordered" evidence="2">
    <location>
        <begin position="197"/>
        <end position="286"/>
    </location>
</feature>
<dbReference type="EMBL" id="JAACJK010000228">
    <property type="protein sequence ID" value="KAF5311215.1"/>
    <property type="molecule type" value="Genomic_DNA"/>
</dbReference>
<comment type="caution">
    <text evidence="3">The sequence shown here is derived from an EMBL/GenBank/DDBJ whole genome shotgun (WGS) entry which is preliminary data.</text>
</comment>
<organism evidence="3 4">
    <name type="scientific">Ephemerocybe angulata</name>
    <dbReference type="NCBI Taxonomy" id="980116"/>
    <lineage>
        <taxon>Eukaryota</taxon>
        <taxon>Fungi</taxon>
        <taxon>Dikarya</taxon>
        <taxon>Basidiomycota</taxon>
        <taxon>Agaricomycotina</taxon>
        <taxon>Agaricomycetes</taxon>
        <taxon>Agaricomycetidae</taxon>
        <taxon>Agaricales</taxon>
        <taxon>Agaricineae</taxon>
        <taxon>Psathyrellaceae</taxon>
        <taxon>Ephemerocybe</taxon>
    </lineage>
</organism>
<feature type="compositionally biased region" description="Low complexity" evidence="2">
    <location>
        <begin position="244"/>
        <end position="256"/>
    </location>
</feature>
<evidence type="ECO:0000313" key="3">
    <source>
        <dbReference type="EMBL" id="KAF5311215.1"/>
    </source>
</evidence>
<dbReference type="Proteomes" id="UP000541558">
    <property type="component" value="Unassembled WGS sequence"/>
</dbReference>
<feature type="region of interest" description="Disordered" evidence="2">
    <location>
        <begin position="302"/>
        <end position="361"/>
    </location>
</feature>
<feature type="compositionally biased region" description="Basic and acidic residues" evidence="2">
    <location>
        <begin position="338"/>
        <end position="361"/>
    </location>
</feature>
<keyword evidence="4" id="KW-1185">Reference proteome</keyword>
<feature type="compositionally biased region" description="Polar residues" evidence="2">
    <location>
        <begin position="327"/>
        <end position="337"/>
    </location>
</feature>
<evidence type="ECO:0000256" key="1">
    <source>
        <dbReference type="SAM" id="Coils"/>
    </source>
</evidence>
<feature type="compositionally biased region" description="Polar residues" evidence="2">
    <location>
        <begin position="197"/>
        <end position="207"/>
    </location>
</feature>
<dbReference type="InterPro" id="IPR001646">
    <property type="entry name" value="5peptide_repeat"/>
</dbReference>
<dbReference type="OrthoDB" id="2976708at2759"/>
<accession>A0A8H5ESW6</accession>
<name>A0A8H5ESW6_9AGAR</name>
<dbReference type="SUPFAM" id="SSF141571">
    <property type="entry name" value="Pentapeptide repeat-like"/>
    <property type="match status" value="1"/>
</dbReference>
<sequence length="1405" mass="155002">MADAPEACPANSTKAGSQAELCSPSSRRVARAATRYLAKMILISPFLYAETLGPFANASIFDLVLFNHPARLTTLAASNSAMSDSEDISLDELKGYRRFVFPEQFQDPSNGVYLGVDVYEDWMSRDGLEAYRRWEGRTVEEKASEAAETRIPGIKGLRAYHSFNYRRHPSFSLESPETWFKSEAYRAMQLYQAENNIPNETSKSFQESRSRASSIASSVLDTPDLDSRPSSRMSIATGLSVPFSTRSRATSNASSAFDMESRASSRMATSSPDLIEGFSDEDSEDENLEALRLFSPLASEAITTNDSQVRGPQPNPPRQALKRPRSHSNTSALSTRSAHVETKMHKAESPTSSLEHETNKDGRIKITQRTLVGRVVDVSPAAIRYEQDVAYVVDFSNTTLPIIKGKVMTPDGYIRKNNADSWTGSTGAKSGNTPVFGTLFGSLDGPVECRRVHVNCKGVKVCEYFDDGESLWEKYQEAKRWENEGEEDMAQQAKVIQQSNLNEANSTLAITLRKTVPQKDVHRSTRAQKAANCTYSLETSTAILALTELCQPSRYGHNYFVGCSGWVWSEAREHRYIGIPWNVNEDELKAMLNAEAIPEEVTATQPSNTLSSGKCTFNVSPKRTIKTCPYSHIVDGRAASSVPVTLRPCGVALIICVPVEWEKYQKVVVYLRDGHNHPTQAPTGPTAEEEDLIDTAIETVEPVGLTTQGVIRVYEKDVDPINPAPTTTQLCGGKPLSVVAPAFGNQRRVRAKVKKALDEAYPKGRSWEGVMHEMRVDASKPADERYIHTVITRPDMNLAIISHPPLLKYIHDVPALSCDFSFKRISGKVDELKVGGYSERLERRIIFMSGLSDRATAALFETFFSEFFRLVLELTGTPLKIKALWPEGDSAHLRAILLDADLAQVLGLAESLAQYIPRYVPSSAVENLNLPSNPKPMDIAQRVVKFCVIHSERNIEKLKCLSRSDLDRLKMFPGLKTDEEIASWHEFCSGLAENHEQVNEWYKHKLNNPFLLEGINQHLSPMDADNFRLTPRDTNLIEGAHAGRNAETGINLSLMDAILSAKKSDRSLAAELDNIGKAAGGLFLNTKAIREKRAVSRKESAMRKNHERADDLAMLSDLEKQIASLNSRIQESQSSTNSLSAELKAARACYTESNKKDSAAAKKIAHLKADIEKENNRRRDLKSERRRLNDEVNDLKEGKLKGAQIGKLVAKSNDTPQIDKNCDTAYDATFEANFNDFDANINDIYDESPDQINTNKPSDASVHNLDTNLHGDAGGLIGNEGLQLLDERNNSLGGIDFDGIDFSGVDFSGMDFSGVDFEGMDFAGMDFDGFDWGGLDFGGVDFTNNLHSVDSNGSGFGEALPAPIGVALNPEDENPVTAPSQVTMAYVLSLGVDEPLPSPSWTTGA</sequence>
<evidence type="ECO:0000313" key="4">
    <source>
        <dbReference type="Proteomes" id="UP000541558"/>
    </source>
</evidence>